<evidence type="ECO:0000313" key="8">
    <source>
        <dbReference type="Proteomes" id="UP000238392"/>
    </source>
</evidence>
<gene>
    <name evidence="7" type="ORF">CLV74_111111</name>
</gene>
<proteinExistence type="predicted"/>
<name>A0A2T0WJJ7_9RHOB</name>
<dbReference type="InterPro" id="IPR006365">
    <property type="entry name" value="Cbl_synth_CobL"/>
</dbReference>
<reference evidence="7 8" key="1">
    <citation type="submission" date="2018-03" db="EMBL/GenBank/DDBJ databases">
        <title>Genomic Encyclopedia of Archaeal and Bacterial Type Strains, Phase II (KMG-II): from individual species to whole genera.</title>
        <authorList>
            <person name="Goeker M."/>
        </authorList>
    </citation>
    <scope>NUCLEOTIDE SEQUENCE [LARGE SCALE GENOMIC DNA]</scope>
    <source>
        <strain evidence="7 8">DSM 100212</strain>
    </source>
</reference>
<evidence type="ECO:0000256" key="2">
    <source>
        <dbReference type="ARBA" id="ARBA00022573"/>
    </source>
</evidence>
<comment type="caution">
    <text evidence="7">The sequence shown here is derived from an EMBL/GenBank/DDBJ whole genome shotgun (WGS) entry which is preliminary data.</text>
</comment>
<evidence type="ECO:0000256" key="1">
    <source>
        <dbReference type="ARBA" id="ARBA00004953"/>
    </source>
</evidence>
<dbReference type="SUPFAM" id="SSF53790">
    <property type="entry name" value="Tetrapyrrole methylase"/>
    <property type="match status" value="1"/>
</dbReference>
<dbReference type="InterPro" id="IPR035996">
    <property type="entry name" value="4pyrrol_Methylase_sf"/>
</dbReference>
<dbReference type="AlphaFoldDB" id="A0A2T0WJJ7"/>
<dbReference type="Pfam" id="PF00590">
    <property type="entry name" value="TP_methylase"/>
    <property type="match status" value="1"/>
</dbReference>
<keyword evidence="8" id="KW-1185">Reference proteome</keyword>
<dbReference type="InterPro" id="IPR000878">
    <property type="entry name" value="4pyrrol_Mease"/>
</dbReference>
<dbReference type="RefSeq" id="WP_106266430.1">
    <property type="nucleotide sequence ID" value="NZ_PVTQ01000011.1"/>
</dbReference>
<accession>A0A2T0WJJ7</accession>
<dbReference type="Gene3D" id="3.40.50.150">
    <property type="entry name" value="Vaccinia Virus protein VP39"/>
    <property type="match status" value="1"/>
</dbReference>
<sequence>MSEPWLSIIGLAEDGPGGLSDASRDLIARAEVIFGGPRHLTLLGITDRGRAWPVPFSIDPVLAERGRNVVVLASGDPFWFGAGTTLAKHLSPEEWTSVPAKSSFTLAANELGWRMEETLCIGLHAAPFDRLRPIFGRGVRAICTLRDGAAVEQITDWLTDNGFGPSTCHVLERLGGTRKRVRTITAETFDLVEVDAPVVIAIDCAGDKGLPRASGLKDDLFASDGQITKRPVRALTLSALAPRVNEVLWDIGGGSGSISVEWCLAANGCTAVALEPRQDRCANIRQNAAQFGLDHRLTCVLGTAPEGLMNLPTPDAVFIGGGNSPALMQHLWDTLPTGTRIVANAVTLETESLLLNWHGMHGGDLLRAELAESAPLGRMRGWDRARPILQWSVTR</sequence>
<dbReference type="UniPathway" id="UPA00148"/>
<dbReference type="InterPro" id="IPR050714">
    <property type="entry name" value="Cobalamin_biosynth_MTase"/>
</dbReference>
<dbReference type="Proteomes" id="UP000238392">
    <property type="component" value="Unassembled WGS sequence"/>
</dbReference>
<dbReference type="PANTHER" id="PTHR43182">
    <property type="entry name" value="COBALT-PRECORRIN-6B C(15)-METHYLTRANSFERASE (DECARBOXYLATING)"/>
    <property type="match status" value="1"/>
</dbReference>
<evidence type="ECO:0000256" key="3">
    <source>
        <dbReference type="ARBA" id="ARBA00022603"/>
    </source>
</evidence>
<dbReference type="GO" id="GO:0032259">
    <property type="term" value="P:methylation"/>
    <property type="evidence" value="ECO:0007669"/>
    <property type="project" value="UniProtKB-KW"/>
</dbReference>
<dbReference type="CDD" id="cd11644">
    <property type="entry name" value="Precorrin-6Y-MT"/>
    <property type="match status" value="1"/>
</dbReference>
<dbReference type="GO" id="GO:0009236">
    <property type="term" value="P:cobalamin biosynthetic process"/>
    <property type="evidence" value="ECO:0007669"/>
    <property type="project" value="UniProtKB-UniPathway"/>
</dbReference>
<keyword evidence="4 7" id="KW-0808">Transferase</keyword>
<keyword evidence="3 7" id="KW-0489">Methyltransferase</keyword>
<evidence type="ECO:0000259" key="6">
    <source>
        <dbReference type="Pfam" id="PF00590"/>
    </source>
</evidence>
<dbReference type="InterPro" id="IPR012818">
    <property type="entry name" value="CbiE"/>
</dbReference>
<organism evidence="7 8">
    <name type="scientific">Donghicola tyrosinivorans</name>
    <dbReference type="NCBI Taxonomy" id="1652492"/>
    <lineage>
        <taxon>Bacteria</taxon>
        <taxon>Pseudomonadati</taxon>
        <taxon>Pseudomonadota</taxon>
        <taxon>Alphaproteobacteria</taxon>
        <taxon>Rhodobacterales</taxon>
        <taxon>Roseobacteraceae</taxon>
        <taxon>Donghicola</taxon>
    </lineage>
</organism>
<comment type="pathway">
    <text evidence="1">Cofactor biosynthesis; adenosylcobalamin biosynthesis.</text>
</comment>
<evidence type="ECO:0000313" key="7">
    <source>
        <dbReference type="EMBL" id="PRY86878.1"/>
    </source>
</evidence>
<dbReference type="Gene3D" id="3.40.1010.10">
    <property type="entry name" value="Cobalt-precorrin-4 Transmethylase, Domain 1"/>
    <property type="match status" value="1"/>
</dbReference>
<dbReference type="SUPFAM" id="SSF53335">
    <property type="entry name" value="S-adenosyl-L-methionine-dependent methyltransferases"/>
    <property type="match status" value="1"/>
</dbReference>
<dbReference type="PANTHER" id="PTHR43182:SF1">
    <property type="entry name" value="COBALT-PRECORRIN-7 C(5)-METHYLTRANSFERASE"/>
    <property type="match status" value="1"/>
</dbReference>
<feature type="domain" description="Tetrapyrrole methylase" evidence="6">
    <location>
        <begin position="7"/>
        <end position="188"/>
    </location>
</feature>
<keyword evidence="2" id="KW-0169">Cobalamin biosynthesis</keyword>
<dbReference type="PIRSF" id="PIRSF036428">
    <property type="entry name" value="CobL"/>
    <property type="match status" value="1"/>
</dbReference>
<protein>
    <submittedName>
        <fullName evidence="7">Precorrin-6Y C5,15-methyltransferase (Decarboxylating)</fullName>
    </submittedName>
</protein>
<dbReference type="EMBL" id="PVTQ01000011">
    <property type="protein sequence ID" value="PRY86878.1"/>
    <property type="molecule type" value="Genomic_DNA"/>
</dbReference>
<keyword evidence="5" id="KW-0949">S-adenosyl-L-methionine</keyword>
<dbReference type="InterPro" id="IPR029063">
    <property type="entry name" value="SAM-dependent_MTases_sf"/>
</dbReference>
<dbReference type="InterPro" id="IPR014777">
    <property type="entry name" value="4pyrrole_Mease_sub1"/>
</dbReference>
<dbReference type="NCBIfam" id="TIGR02467">
    <property type="entry name" value="CbiE"/>
    <property type="match status" value="1"/>
</dbReference>
<dbReference type="NCBIfam" id="TIGR02469">
    <property type="entry name" value="CbiT"/>
    <property type="match status" value="1"/>
</dbReference>
<dbReference type="GO" id="GO:0008276">
    <property type="term" value="F:protein methyltransferase activity"/>
    <property type="evidence" value="ECO:0007669"/>
    <property type="project" value="InterPro"/>
</dbReference>
<evidence type="ECO:0000256" key="4">
    <source>
        <dbReference type="ARBA" id="ARBA00022679"/>
    </source>
</evidence>
<dbReference type="InterPro" id="IPR014008">
    <property type="entry name" value="Cbl_synth_MTase_CbiT"/>
</dbReference>
<dbReference type="OrthoDB" id="9787825at2"/>
<evidence type="ECO:0000256" key="5">
    <source>
        <dbReference type="ARBA" id="ARBA00022691"/>
    </source>
</evidence>